<feature type="transmembrane region" description="Helical" evidence="1">
    <location>
        <begin position="93"/>
        <end position="116"/>
    </location>
</feature>
<evidence type="ECO:0000256" key="1">
    <source>
        <dbReference type="SAM" id="Phobius"/>
    </source>
</evidence>
<feature type="transmembrane region" description="Helical" evidence="1">
    <location>
        <begin position="12"/>
        <end position="34"/>
    </location>
</feature>
<dbReference type="KEGG" id="aser:Asera_22120"/>
<feature type="transmembrane region" description="Helical" evidence="1">
    <location>
        <begin position="61"/>
        <end position="81"/>
    </location>
</feature>
<dbReference type="Proteomes" id="UP000680750">
    <property type="component" value="Chromosome"/>
</dbReference>
<keyword evidence="1" id="KW-0812">Transmembrane</keyword>
<reference evidence="2" key="1">
    <citation type="submission" date="2020-08" db="EMBL/GenBank/DDBJ databases">
        <title>Whole genome shotgun sequence of Actinocatenispora sera NBRC 101916.</title>
        <authorList>
            <person name="Komaki H."/>
            <person name="Tamura T."/>
        </authorList>
    </citation>
    <scope>NUCLEOTIDE SEQUENCE</scope>
    <source>
        <strain evidence="2">NBRC 101916</strain>
    </source>
</reference>
<keyword evidence="1" id="KW-1133">Transmembrane helix</keyword>
<dbReference type="EMBL" id="AP023354">
    <property type="protein sequence ID" value="BCJ28104.1"/>
    <property type="molecule type" value="Genomic_DNA"/>
</dbReference>
<gene>
    <name evidence="2" type="ORF">Asera_22120</name>
</gene>
<accession>A0A810KYC4</accession>
<protein>
    <submittedName>
        <fullName evidence="2">Uncharacterized protein</fullName>
    </submittedName>
</protein>
<organism evidence="2 3">
    <name type="scientific">Actinocatenispora sera</name>
    <dbReference type="NCBI Taxonomy" id="390989"/>
    <lineage>
        <taxon>Bacteria</taxon>
        <taxon>Bacillati</taxon>
        <taxon>Actinomycetota</taxon>
        <taxon>Actinomycetes</taxon>
        <taxon>Micromonosporales</taxon>
        <taxon>Micromonosporaceae</taxon>
        <taxon>Actinocatenispora</taxon>
    </lineage>
</organism>
<sequence length="122" mass="13191">MQVRGGRSVVSLVVAAVLNVLTAAMLTVLIATSWTSYRSERLAERGGTFMAPRHDFATQQLQFAVLLMPTLIVVVSAGCWLSARPRPPEERWALLSVAAVLAALGGIIVDICWVLDQALFVL</sequence>
<evidence type="ECO:0000313" key="2">
    <source>
        <dbReference type="EMBL" id="BCJ28104.1"/>
    </source>
</evidence>
<dbReference type="RefSeq" id="WP_030449284.1">
    <property type="nucleotide sequence ID" value="NZ_AP023354.1"/>
</dbReference>
<proteinExistence type="predicted"/>
<evidence type="ECO:0000313" key="3">
    <source>
        <dbReference type="Proteomes" id="UP000680750"/>
    </source>
</evidence>
<keyword evidence="1" id="KW-0472">Membrane</keyword>
<dbReference type="AlphaFoldDB" id="A0A810KYC4"/>
<keyword evidence="3" id="KW-1185">Reference proteome</keyword>
<name>A0A810KYC4_9ACTN</name>